<proteinExistence type="predicted"/>
<accession>A0A915AA34</accession>
<keyword evidence="1" id="KW-1185">Reference proteome</keyword>
<dbReference type="AlphaFoldDB" id="A0A915AA34"/>
<dbReference type="Proteomes" id="UP000887569">
    <property type="component" value="Unplaced"/>
</dbReference>
<protein>
    <submittedName>
        <fullName evidence="2">C2H2-type domain-containing protein</fullName>
    </submittedName>
</protein>
<evidence type="ECO:0000313" key="2">
    <source>
        <dbReference type="WBParaSite" id="PgR003_g226_t03"/>
    </source>
</evidence>
<organism evidence="1 2">
    <name type="scientific">Parascaris univalens</name>
    <name type="common">Nematode worm</name>
    <dbReference type="NCBI Taxonomy" id="6257"/>
    <lineage>
        <taxon>Eukaryota</taxon>
        <taxon>Metazoa</taxon>
        <taxon>Ecdysozoa</taxon>
        <taxon>Nematoda</taxon>
        <taxon>Chromadorea</taxon>
        <taxon>Rhabditida</taxon>
        <taxon>Spirurina</taxon>
        <taxon>Ascaridomorpha</taxon>
        <taxon>Ascaridoidea</taxon>
        <taxon>Ascarididae</taxon>
        <taxon>Parascaris</taxon>
    </lineage>
</organism>
<reference evidence="2" key="1">
    <citation type="submission" date="2022-11" db="UniProtKB">
        <authorList>
            <consortium name="WormBaseParasite"/>
        </authorList>
    </citation>
    <scope>IDENTIFICATION</scope>
</reference>
<name>A0A915AA34_PARUN</name>
<dbReference type="WBParaSite" id="PgR003_g226_t03">
    <property type="protein sequence ID" value="PgR003_g226_t03"/>
    <property type="gene ID" value="PgR003_g226"/>
</dbReference>
<sequence>MASTHRRSDLFHFAPQPTIGCDDSRRKRRMAVVRNVHIVDERHEGSCDDDEDRGHDGRAELINFVGEPPTCFIEETGAVWQGAEEVVVSDVDFSLDEGTPADVKHLSVGHQPSYDTLGASSYEFFETVDDLPQSAVDDEVKYMGVDRSLNEEVDACHQQIAYDLFVTSDQKYPSELRSVGDSTNEDYLRAVNSLYRSNRKFLKLQRQTKRDVSEETFASCRSSSDQFFGRPTVRISTGTNLIRDDSSSQSACRLCAQIVHLPLRIRHIYREHLAVPIFKCPLCAYSSTYHRTNVVAHMRKRHGVPSQDAVPQCTKNEYRTEVEALLYSCFGDTRLVRRRSPSIVECVRDLIDGVCGNSHSSCSQRKFIERSCEDGGEQRYPTAADFVDELTVSRKRRNVGSSALYASICALCHLSGILHRERHVLQHHLNEDVFKCPCCNFSSCYAKNSVKAICLAGLLIFHLIEDHIRTQHSHIVSAEPMDLRSHFRDRIDYLYTRCFLNGCDEHGGHAYP</sequence>
<evidence type="ECO:0000313" key="1">
    <source>
        <dbReference type="Proteomes" id="UP000887569"/>
    </source>
</evidence>